<name>A0A9D1IC02_9FIRM</name>
<dbReference type="PANTHER" id="PTHR48098:SF1">
    <property type="entry name" value="DIACYLGLYCEROL ACYLTRANSFERASE_MYCOLYLTRANSFERASE AG85A"/>
    <property type="match status" value="1"/>
</dbReference>
<reference evidence="1" key="1">
    <citation type="submission" date="2020-10" db="EMBL/GenBank/DDBJ databases">
        <authorList>
            <person name="Gilroy R."/>
        </authorList>
    </citation>
    <scope>NUCLEOTIDE SEQUENCE</scope>
    <source>
        <strain evidence="1">ChiHcec3-11533</strain>
    </source>
</reference>
<evidence type="ECO:0000313" key="1">
    <source>
        <dbReference type="EMBL" id="HIU34155.1"/>
    </source>
</evidence>
<dbReference type="SUPFAM" id="SSF53474">
    <property type="entry name" value="alpha/beta-Hydrolases"/>
    <property type="match status" value="1"/>
</dbReference>
<dbReference type="InterPro" id="IPR000801">
    <property type="entry name" value="Esterase-like"/>
</dbReference>
<dbReference type="PANTHER" id="PTHR48098">
    <property type="entry name" value="ENTEROCHELIN ESTERASE-RELATED"/>
    <property type="match status" value="1"/>
</dbReference>
<dbReference type="Pfam" id="PF00756">
    <property type="entry name" value="Esterase"/>
    <property type="match status" value="1"/>
</dbReference>
<dbReference type="Gene3D" id="3.40.50.1820">
    <property type="entry name" value="alpha/beta hydrolase"/>
    <property type="match status" value="1"/>
</dbReference>
<organism evidence="1 2">
    <name type="scientific">Candidatus Pullichristensenella excrementigallinarum</name>
    <dbReference type="NCBI Taxonomy" id="2840907"/>
    <lineage>
        <taxon>Bacteria</taxon>
        <taxon>Bacillati</taxon>
        <taxon>Bacillota</taxon>
        <taxon>Clostridia</taxon>
        <taxon>Candidatus Pullichristensenella</taxon>
    </lineage>
</organism>
<dbReference type="EMBL" id="DVMU01000140">
    <property type="protein sequence ID" value="HIU34155.1"/>
    <property type="molecule type" value="Genomic_DNA"/>
</dbReference>
<protein>
    <submittedName>
        <fullName evidence="1">Alpha/beta hydrolase fold domain-containing protein</fullName>
    </submittedName>
</protein>
<comment type="caution">
    <text evidence="1">The sequence shown here is derived from an EMBL/GenBank/DDBJ whole genome shotgun (WGS) entry which is preliminary data.</text>
</comment>
<dbReference type="GO" id="GO:0016787">
    <property type="term" value="F:hydrolase activity"/>
    <property type="evidence" value="ECO:0007669"/>
    <property type="project" value="UniProtKB-KW"/>
</dbReference>
<dbReference type="InterPro" id="IPR050583">
    <property type="entry name" value="Mycobacterial_A85_antigen"/>
</dbReference>
<dbReference type="InterPro" id="IPR029058">
    <property type="entry name" value="AB_hydrolase_fold"/>
</dbReference>
<keyword evidence="1" id="KW-0378">Hydrolase</keyword>
<evidence type="ECO:0000313" key="2">
    <source>
        <dbReference type="Proteomes" id="UP000824072"/>
    </source>
</evidence>
<dbReference type="Proteomes" id="UP000824072">
    <property type="component" value="Unassembled WGS sequence"/>
</dbReference>
<dbReference type="GO" id="GO:0016747">
    <property type="term" value="F:acyltransferase activity, transferring groups other than amino-acyl groups"/>
    <property type="evidence" value="ECO:0007669"/>
    <property type="project" value="TreeGrafter"/>
</dbReference>
<proteinExistence type="predicted"/>
<dbReference type="AlphaFoldDB" id="A0A9D1IC02"/>
<gene>
    <name evidence="1" type="ORF">IAB02_06280</name>
</gene>
<reference evidence="1" key="2">
    <citation type="journal article" date="2021" name="PeerJ">
        <title>Extensive microbial diversity within the chicken gut microbiome revealed by metagenomics and culture.</title>
        <authorList>
            <person name="Gilroy R."/>
            <person name="Ravi A."/>
            <person name="Getino M."/>
            <person name="Pursley I."/>
            <person name="Horton D.L."/>
            <person name="Alikhan N.F."/>
            <person name="Baker D."/>
            <person name="Gharbi K."/>
            <person name="Hall N."/>
            <person name="Watson M."/>
            <person name="Adriaenssens E.M."/>
            <person name="Foster-Nyarko E."/>
            <person name="Jarju S."/>
            <person name="Secka A."/>
            <person name="Antonio M."/>
            <person name="Oren A."/>
            <person name="Chaudhuri R.R."/>
            <person name="La Ragione R."/>
            <person name="Hildebrand F."/>
            <person name="Pallen M.J."/>
        </authorList>
    </citation>
    <scope>NUCLEOTIDE SEQUENCE</scope>
    <source>
        <strain evidence="1">ChiHcec3-11533</strain>
    </source>
</reference>
<sequence>MAFIHLNYYSAALKYQTDLNLILPTPDGDTDLMGENPPDFFARGRKYQVLYLLHGTSGDCYDWLHKTNAERLAQQYRLAMVLPSCQNSFFCDMAWGPSYLKFLTQELPEFITKMFPVSVKRENTFIAGLSMGGYGAWHAALAAPDRFAAAASLSGVLDFPRGDIIETHVRELRSEIWPFRAILGEREFSEIADDPSLSLPARIAELIEAQKPLPKLFITVGTEDFTYQSNQQIREKLRKMNVPCGYTEGPGIHDWFYWGEHLRDVLEWLPLRGDTVPEAD</sequence>
<accession>A0A9D1IC02</accession>